<proteinExistence type="predicted"/>
<dbReference type="EMBL" id="BGPR01000270">
    <property type="protein sequence ID" value="GBM09456.1"/>
    <property type="molecule type" value="Genomic_DNA"/>
</dbReference>
<protein>
    <submittedName>
        <fullName evidence="1">Uncharacterized protein</fullName>
    </submittedName>
</protein>
<accession>A0A4Y2D015</accession>
<comment type="caution">
    <text evidence="1">The sequence shown here is derived from an EMBL/GenBank/DDBJ whole genome shotgun (WGS) entry which is preliminary data.</text>
</comment>
<gene>
    <name evidence="1" type="ORF">AVEN_141383_1</name>
</gene>
<evidence type="ECO:0000313" key="2">
    <source>
        <dbReference type="Proteomes" id="UP000499080"/>
    </source>
</evidence>
<dbReference type="AlphaFoldDB" id="A0A4Y2D015"/>
<evidence type="ECO:0000313" key="1">
    <source>
        <dbReference type="EMBL" id="GBM09456.1"/>
    </source>
</evidence>
<keyword evidence="2" id="KW-1185">Reference proteome</keyword>
<reference evidence="1 2" key="1">
    <citation type="journal article" date="2019" name="Sci. Rep.">
        <title>Orb-weaving spider Araneus ventricosus genome elucidates the spidroin gene catalogue.</title>
        <authorList>
            <person name="Kono N."/>
            <person name="Nakamura H."/>
            <person name="Ohtoshi R."/>
            <person name="Moran D.A.P."/>
            <person name="Shinohara A."/>
            <person name="Yoshida Y."/>
            <person name="Fujiwara M."/>
            <person name="Mori M."/>
            <person name="Tomita M."/>
            <person name="Arakawa K."/>
        </authorList>
    </citation>
    <scope>NUCLEOTIDE SEQUENCE [LARGE SCALE GENOMIC DNA]</scope>
</reference>
<dbReference type="Proteomes" id="UP000499080">
    <property type="component" value="Unassembled WGS sequence"/>
</dbReference>
<sequence length="115" mass="12720">MRGCPDPNLERRSKSDCALRSRLIGRDVHLLISPAIPVTLQWGINGRLMAGKRKSCREHGFALPPDTILSGMNGPPLMDGVNSLRVNFNDCERDASHFNGLASNQLWSSLGYILF</sequence>
<name>A0A4Y2D015_ARAVE</name>
<organism evidence="1 2">
    <name type="scientific">Araneus ventricosus</name>
    <name type="common">Orbweaver spider</name>
    <name type="synonym">Epeira ventricosa</name>
    <dbReference type="NCBI Taxonomy" id="182803"/>
    <lineage>
        <taxon>Eukaryota</taxon>
        <taxon>Metazoa</taxon>
        <taxon>Ecdysozoa</taxon>
        <taxon>Arthropoda</taxon>
        <taxon>Chelicerata</taxon>
        <taxon>Arachnida</taxon>
        <taxon>Araneae</taxon>
        <taxon>Araneomorphae</taxon>
        <taxon>Entelegynae</taxon>
        <taxon>Araneoidea</taxon>
        <taxon>Araneidae</taxon>
        <taxon>Araneus</taxon>
    </lineage>
</organism>